<dbReference type="FunFam" id="3.90.640.10:FF:000003">
    <property type="entry name" value="Molecular chaperone DnaK"/>
    <property type="match status" value="1"/>
</dbReference>
<evidence type="ECO:0000256" key="5">
    <source>
        <dbReference type="RuleBase" id="RU003322"/>
    </source>
</evidence>
<evidence type="ECO:0000256" key="2">
    <source>
        <dbReference type="ARBA" id="ARBA00022741"/>
    </source>
</evidence>
<comment type="caution">
    <text evidence="7">The sequence shown here is derived from an EMBL/GenBank/DDBJ whole genome shotgun (WGS) entry which is preliminary data.</text>
</comment>
<accession>A0A9N9FBZ4</accession>
<evidence type="ECO:0000256" key="4">
    <source>
        <dbReference type="ARBA" id="ARBA00023186"/>
    </source>
</evidence>
<name>A0A9N9FBZ4_9GLOM</name>
<dbReference type="InterPro" id="IPR018181">
    <property type="entry name" value="Heat_shock_70_CS"/>
</dbReference>
<keyword evidence="3 5" id="KW-0067">ATP-binding</keyword>
<dbReference type="Proteomes" id="UP000789759">
    <property type="component" value="Unassembled WGS sequence"/>
</dbReference>
<dbReference type="CDD" id="cd10234">
    <property type="entry name" value="ASKHA_NBD_HSP70_DnaK-like"/>
    <property type="match status" value="1"/>
</dbReference>
<feature type="region of interest" description="Disordered" evidence="6">
    <location>
        <begin position="615"/>
        <end position="648"/>
    </location>
</feature>
<sequence length="648" mass="72850">NIDNKKISNKIFGIDLGTTNSCIAVMEGKDTRVLEALDGSRTIRSAVTYSKEEGRFLVGTDAARQAAIKQVIFSVKRLMGQELEKSEIREKYKDRFIFGRDTKDGEEVLLTPEQISAHVLSYLTGYAEDRLGEKIKKVVITVPAYFDDNQRQATKNAGIIAGLEVERIINEPTAAALAYGLDKAEKGQTILVYDLGGGTFDVSVLQISEGVFEVLSTAGINTLGGDDFDKKIVDYLIQEFEKKNRINLRTKDQKEMDRRMTLQRLQEAATKAKHELSGSLETTVALPYIASKNGETLHLEIKITRAKFEKLIEGLVKETMKEVDKALQEAKKKSGKGLEIQQIVLVGGSTRVQLVQEEIKGRFGDKKINKSVNPDEVVAIGAAIQGAVLRGDIKDIVLLDVTPLSLGIATLGARGEGEVNDIIIPRNTTIPTSVSRVYSTAEDNQTSVHIRPLQGERTRAMDNKVLGSFELSGIKSAPRGVPQIEVTFSIDSNGIVNVKAQDKETGKKAEITIRESQNLSEAEVQKMVQEAEENREKDEQFKKNVETLNRAQTFCYTFENQKKEWKKHKNFKEDDPQFQQYQNYYNDLQKAVDEKDYEKIREESKKIEELMKLSEELRQKMPSQESEKKEGEEEEEIVDIQPEEKDKE</sequence>
<dbReference type="AlphaFoldDB" id="A0A9N9FBZ4"/>
<dbReference type="InterPro" id="IPR013126">
    <property type="entry name" value="Hsp_70_fam"/>
</dbReference>
<dbReference type="GO" id="GO:0005524">
    <property type="term" value="F:ATP binding"/>
    <property type="evidence" value="ECO:0007669"/>
    <property type="project" value="UniProtKB-KW"/>
</dbReference>
<dbReference type="PANTHER" id="PTHR19375">
    <property type="entry name" value="HEAT SHOCK PROTEIN 70KDA"/>
    <property type="match status" value="1"/>
</dbReference>
<keyword evidence="4" id="KW-0143">Chaperone</keyword>
<dbReference type="SUPFAM" id="SSF53067">
    <property type="entry name" value="Actin-like ATPase domain"/>
    <property type="match status" value="2"/>
</dbReference>
<feature type="compositionally biased region" description="Basic and acidic residues" evidence="6">
    <location>
        <begin position="615"/>
        <end position="631"/>
    </location>
</feature>
<evidence type="ECO:0000313" key="8">
    <source>
        <dbReference type="Proteomes" id="UP000789759"/>
    </source>
</evidence>
<keyword evidence="2 5" id="KW-0547">Nucleotide-binding</keyword>
<dbReference type="Gene3D" id="3.90.640.10">
    <property type="entry name" value="Actin, Chain A, domain 4"/>
    <property type="match status" value="1"/>
</dbReference>
<protein>
    <submittedName>
        <fullName evidence="7">25137_t:CDS:1</fullName>
    </submittedName>
</protein>
<dbReference type="GO" id="GO:0140662">
    <property type="term" value="F:ATP-dependent protein folding chaperone"/>
    <property type="evidence" value="ECO:0007669"/>
    <property type="project" value="InterPro"/>
</dbReference>
<proteinExistence type="inferred from homology"/>
<dbReference type="InterPro" id="IPR029047">
    <property type="entry name" value="HSP70_peptide-bd_sf"/>
</dbReference>
<reference evidence="7" key="1">
    <citation type="submission" date="2021-06" db="EMBL/GenBank/DDBJ databases">
        <authorList>
            <person name="Kallberg Y."/>
            <person name="Tangrot J."/>
            <person name="Rosling A."/>
        </authorList>
    </citation>
    <scope>NUCLEOTIDE SEQUENCE</scope>
    <source>
        <strain evidence="7">FL966</strain>
    </source>
</reference>
<dbReference type="EMBL" id="CAJVQA010001710">
    <property type="protein sequence ID" value="CAG8523453.1"/>
    <property type="molecule type" value="Genomic_DNA"/>
</dbReference>
<comment type="similarity">
    <text evidence="1 5">Belongs to the heat shock protein 70 family.</text>
</comment>
<dbReference type="PROSITE" id="PS00297">
    <property type="entry name" value="HSP70_1"/>
    <property type="match status" value="1"/>
</dbReference>
<evidence type="ECO:0000313" key="7">
    <source>
        <dbReference type="EMBL" id="CAG8523453.1"/>
    </source>
</evidence>
<dbReference type="InterPro" id="IPR043129">
    <property type="entry name" value="ATPase_NBD"/>
</dbReference>
<dbReference type="Gene3D" id="3.30.420.40">
    <property type="match status" value="2"/>
</dbReference>
<dbReference type="FunFam" id="2.60.34.10:FF:000012">
    <property type="entry name" value="Heat shock 70 kDa protein"/>
    <property type="match status" value="1"/>
</dbReference>
<dbReference type="Gene3D" id="2.60.34.10">
    <property type="entry name" value="Substrate Binding Domain Of DNAk, Chain A, domain 1"/>
    <property type="match status" value="1"/>
</dbReference>
<dbReference type="Pfam" id="PF00012">
    <property type="entry name" value="HSP70"/>
    <property type="match status" value="1"/>
</dbReference>
<dbReference type="PRINTS" id="PR00301">
    <property type="entry name" value="HEATSHOCK70"/>
</dbReference>
<organism evidence="7 8">
    <name type="scientific">Cetraspora pellucida</name>
    <dbReference type="NCBI Taxonomy" id="1433469"/>
    <lineage>
        <taxon>Eukaryota</taxon>
        <taxon>Fungi</taxon>
        <taxon>Fungi incertae sedis</taxon>
        <taxon>Mucoromycota</taxon>
        <taxon>Glomeromycotina</taxon>
        <taxon>Glomeromycetes</taxon>
        <taxon>Diversisporales</taxon>
        <taxon>Gigasporaceae</taxon>
        <taxon>Cetraspora</taxon>
    </lineage>
</organism>
<evidence type="ECO:0000256" key="1">
    <source>
        <dbReference type="ARBA" id="ARBA00007381"/>
    </source>
</evidence>
<dbReference type="SUPFAM" id="SSF100920">
    <property type="entry name" value="Heat shock protein 70kD (HSP70), peptide-binding domain"/>
    <property type="match status" value="1"/>
</dbReference>
<dbReference type="NCBIfam" id="NF001413">
    <property type="entry name" value="PRK00290.1"/>
    <property type="match status" value="1"/>
</dbReference>
<feature type="non-terminal residue" evidence="7">
    <location>
        <position position="648"/>
    </location>
</feature>
<dbReference type="OrthoDB" id="2388192at2759"/>
<keyword evidence="8" id="KW-1185">Reference proteome</keyword>
<gene>
    <name evidence="7" type="ORF">CPELLU_LOCUS3500</name>
</gene>
<evidence type="ECO:0000256" key="6">
    <source>
        <dbReference type="SAM" id="MobiDB-lite"/>
    </source>
</evidence>
<evidence type="ECO:0000256" key="3">
    <source>
        <dbReference type="ARBA" id="ARBA00022840"/>
    </source>
</evidence>
<dbReference type="PROSITE" id="PS00329">
    <property type="entry name" value="HSP70_2"/>
    <property type="match status" value="1"/>
</dbReference>